<comment type="similarity">
    <text evidence="1">Belongs to the universal stress protein A family.</text>
</comment>
<dbReference type="InterPro" id="IPR014729">
    <property type="entry name" value="Rossmann-like_a/b/a_fold"/>
</dbReference>
<comment type="caution">
    <text evidence="3">The sequence shown here is derived from an EMBL/GenBank/DDBJ whole genome shotgun (WGS) entry which is preliminary data.</text>
</comment>
<proteinExistence type="inferred from homology"/>
<evidence type="ECO:0000256" key="1">
    <source>
        <dbReference type="ARBA" id="ARBA00008791"/>
    </source>
</evidence>
<name>A0A4R5L2J2_9BURK</name>
<dbReference type="AlphaFoldDB" id="A0A4R5L2J2"/>
<dbReference type="SUPFAM" id="SSF52402">
    <property type="entry name" value="Adenine nucleotide alpha hydrolases-like"/>
    <property type="match status" value="1"/>
</dbReference>
<dbReference type="RefSeq" id="WP_133189574.1">
    <property type="nucleotide sequence ID" value="NZ_SMOD01000052.1"/>
</dbReference>
<gene>
    <name evidence="3" type="ORF">E1N52_37815</name>
</gene>
<evidence type="ECO:0000259" key="2">
    <source>
        <dbReference type="Pfam" id="PF00582"/>
    </source>
</evidence>
<dbReference type="CDD" id="cd00293">
    <property type="entry name" value="USP-like"/>
    <property type="match status" value="1"/>
</dbReference>
<dbReference type="Pfam" id="PF00582">
    <property type="entry name" value="Usp"/>
    <property type="match status" value="1"/>
</dbReference>
<dbReference type="PANTHER" id="PTHR46268">
    <property type="entry name" value="STRESS RESPONSE PROTEIN NHAX"/>
    <property type="match status" value="1"/>
</dbReference>
<sequence>MFTILLVPLDGSPQSIDVIDLASRVAAPGTATVHLLCVVDPSYALPSSSESGVASDGLIYPCANEQTSFARSVLAAAATQLADRGLAVEQHFCAGNPAEVVVEQARLLNAEVIVMGHHHLSRLRRWANPSTCGVVIEKSPCAVLIETREKGNRRQSAA</sequence>
<protein>
    <submittedName>
        <fullName evidence="3">Universal stress protein</fullName>
    </submittedName>
</protein>
<evidence type="ECO:0000313" key="3">
    <source>
        <dbReference type="EMBL" id="TDG02805.1"/>
    </source>
</evidence>
<dbReference type="OrthoDB" id="5781119at2"/>
<organism evidence="3 4">
    <name type="scientific">Paraburkholderia guartelaensis</name>
    <dbReference type="NCBI Taxonomy" id="2546446"/>
    <lineage>
        <taxon>Bacteria</taxon>
        <taxon>Pseudomonadati</taxon>
        <taxon>Pseudomonadota</taxon>
        <taxon>Betaproteobacteria</taxon>
        <taxon>Burkholderiales</taxon>
        <taxon>Burkholderiaceae</taxon>
        <taxon>Paraburkholderia</taxon>
    </lineage>
</organism>
<dbReference type="Proteomes" id="UP000295606">
    <property type="component" value="Unassembled WGS sequence"/>
</dbReference>
<dbReference type="Gene3D" id="3.40.50.620">
    <property type="entry name" value="HUPs"/>
    <property type="match status" value="1"/>
</dbReference>
<reference evidence="3 4" key="1">
    <citation type="submission" date="2019-03" db="EMBL/GenBank/DDBJ databases">
        <title>Paraburkholderia sp. isolated from native Mimosa gymnas in Guartela State Park, Brazil.</title>
        <authorList>
            <person name="Paulitsch F."/>
            <person name="Hungria M."/>
            <person name="Delamuta J.R.M."/>
            <person name="Ribeiro R.A."/>
            <person name="Dall'Agnol R."/>
            <person name="Silva J.S.B."/>
        </authorList>
    </citation>
    <scope>NUCLEOTIDE SEQUENCE [LARGE SCALE GENOMIC DNA]</scope>
    <source>
        <strain evidence="3 4">CNPSo 3008</strain>
    </source>
</reference>
<dbReference type="PANTHER" id="PTHR46268:SF15">
    <property type="entry name" value="UNIVERSAL STRESS PROTEIN HP_0031"/>
    <property type="match status" value="1"/>
</dbReference>
<dbReference type="EMBL" id="SMOD01000052">
    <property type="protein sequence ID" value="TDG02805.1"/>
    <property type="molecule type" value="Genomic_DNA"/>
</dbReference>
<dbReference type="InterPro" id="IPR006016">
    <property type="entry name" value="UspA"/>
</dbReference>
<evidence type="ECO:0000313" key="4">
    <source>
        <dbReference type="Proteomes" id="UP000295606"/>
    </source>
</evidence>
<accession>A0A4R5L2J2</accession>
<feature type="domain" description="UspA" evidence="2">
    <location>
        <begin position="1"/>
        <end position="145"/>
    </location>
</feature>